<dbReference type="RefSeq" id="WP_307341245.1">
    <property type="nucleotide sequence ID" value="NZ_JAUSUD010000009.1"/>
</dbReference>
<accession>A0ABT9ZFH4</accession>
<protein>
    <submittedName>
        <fullName evidence="1">Sporulation protein YtxC</fullName>
    </submittedName>
</protein>
<name>A0ABT9ZFH4_9BACI</name>
<sequence length="277" mass="32827">MLEILLKSPKEAKVIYSIFHSLCKGFESELQLVNQRCVKIIPKIWDRSLEGLVIPGIVQFIVNHKEHHMMLSMIHEDYYFTDDEEQQQILHIAQSIIEGERKDIPGIQEFTHREEILKDTLEQFLRPDLFFSFASFEKFRLREYAYRLREVVEVAIEEYKLEQDYQNFIQNLRELLEKRECKIEQLSIVHESNSNTYKVFNDQQKEISDDELKSNLDETFIAQHPMYVDSNLLGPIVSIAPKQITFYTDDPFDGMVQTVQNVFQERVSIHKLCAFKV</sequence>
<reference evidence="1 2" key="1">
    <citation type="submission" date="2023-07" db="EMBL/GenBank/DDBJ databases">
        <title>Genomic Encyclopedia of Type Strains, Phase IV (KMG-IV): sequencing the most valuable type-strain genomes for metagenomic binning, comparative biology and taxonomic classification.</title>
        <authorList>
            <person name="Goeker M."/>
        </authorList>
    </citation>
    <scope>NUCLEOTIDE SEQUENCE [LARGE SCALE GENOMIC DNA]</scope>
    <source>
        <strain evidence="1 2">DSM 29005</strain>
    </source>
</reference>
<organism evidence="1 2">
    <name type="scientific">Metabacillus malikii</name>
    <dbReference type="NCBI Taxonomy" id="1504265"/>
    <lineage>
        <taxon>Bacteria</taxon>
        <taxon>Bacillati</taxon>
        <taxon>Bacillota</taxon>
        <taxon>Bacilli</taxon>
        <taxon>Bacillales</taxon>
        <taxon>Bacillaceae</taxon>
        <taxon>Metabacillus</taxon>
    </lineage>
</organism>
<gene>
    <name evidence="1" type="ORF">J2S19_002260</name>
</gene>
<dbReference type="InterPro" id="IPR014199">
    <property type="entry name" value="Spore_YtxC"/>
</dbReference>
<dbReference type="NCBIfam" id="TIGR02834">
    <property type="entry name" value="spo_ytxC"/>
    <property type="match status" value="1"/>
</dbReference>
<evidence type="ECO:0000313" key="2">
    <source>
        <dbReference type="Proteomes" id="UP001234495"/>
    </source>
</evidence>
<dbReference type="Proteomes" id="UP001234495">
    <property type="component" value="Unassembled WGS sequence"/>
</dbReference>
<proteinExistence type="predicted"/>
<evidence type="ECO:0000313" key="1">
    <source>
        <dbReference type="EMBL" id="MDQ0230999.1"/>
    </source>
</evidence>
<dbReference type="EMBL" id="JAUSUD010000009">
    <property type="protein sequence ID" value="MDQ0230999.1"/>
    <property type="molecule type" value="Genomic_DNA"/>
</dbReference>
<keyword evidence="2" id="KW-1185">Reference proteome</keyword>
<dbReference type="Pfam" id="PF08812">
    <property type="entry name" value="YtxC"/>
    <property type="match status" value="1"/>
</dbReference>
<comment type="caution">
    <text evidence="1">The sequence shown here is derived from an EMBL/GenBank/DDBJ whole genome shotgun (WGS) entry which is preliminary data.</text>
</comment>